<sequence length="166" mass="18251">MFSLGKVLSVLALAGLGAHATGTLNVTLGEGVEILYGGDYIKGPTGFKEFSQLPKTGTTWKKHTIYLHDEGVAPDKWSRKTRRWEIKRGIVSNNPGNEYAELHLIATDPYAEWPKHPDDTYIVGAGSIEKPRCVKEGGCGEEEITSIGNPIYTYTEDELNSILLDL</sequence>
<dbReference type="GO" id="GO:0005509">
    <property type="term" value="F:calcium ion binding"/>
    <property type="evidence" value="ECO:0007669"/>
    <property type="project" value="InterPro"/>
</dbReference>
<keyword evidence="1" id="KW-0732">Signal</keyword>
<evidence type="ECO:0000313" key="3">
    <source>
        <dbReference type="Proteomes" id="UP000092666"/>
    </source>
</evidence>
<gene>
    <name evidence="2" type="ORF">I316_05664</name>
</gene>
<organism evidence="2 3">
    <name type="scientific">Kwoniella heveanensis BCC8398</name>
    <dbReference type="NCBI Taxonomy" id="1296120"/>
    <lineage>
        <taxon>Eukaryota</taxon>
        <taxon>Fungi</taxon>
        <taxon>Dikarya</taxon>
        <taxon>Basidiomycota</taxon>
        <taxon>Agaricomycotina</taxon>
        <taxon>Tremellomycetes</taxon>
        <taxon>Tremellales</taxon>
        <taxon>Cryptococcaceae</taxon>
        <taxon>Kwoniella</taxon>
    </lineage>
</organism>
<feature type="signal peptide" evidence="1">
    <location>
        <begin position="1"/>
        <end position="20"/>
    </location>
</feature>
<evidence type="ECO:0000256" key="1">
    <source>
        <dbReference type="SAM" id="SignalP"/>
    </source>
</evidence>
<keyword evidence="3" id="KW-1185">Reference proteome</keyword>
<dbReference type="EMBL" id="KV700129">
    <property type="protein sequence ID" value="OCF32743.1"/>
    <property type="molecule type" value="Genomic_DNA"/>
</dbReference>
<protein>
    <submittedName>
        <fullName evidence="2">Uncharacterized protein</fullName>
    </submittedName>
</protein>
<reference evidence="2 3" key="1">
    <citation type="submission" date="2013-07" db="EMBL/GenBank/DDBJ databases">
        <title>The Genome Sequence of Cryptococcus heveanensis BCC8398.</title>
        <authorList>
            <consortium name="The Broad Institute Genome Sequencing Platform"/>
            <person name="Cuomo C."/>
            <person name="Litvintseva A."/>
            <person name="Chen Y."/>
            <person name="Heitman J."/>
            <person name="Sun S."/>
            <person name="Springer D."/>
            <person name="Dromer F."/>
            <person name="Young S.K."/>
            <person name="Zeng Q."/>
            <person name="Gargeya S."/>
            <person name="Fitzgerald M."/>
            <person name="Abouelleil A."/>
            <person name="Alvarado L."/>
            <person name="Berlin A.M."/>
            <person name="Chapman S.B."/>
            <person name="Dewar J."/>
            <person name="Goldberg J."/>
            <person name="Griggs A."/>
            <person name="Gujja S."/>
            <person name="Hansen M."/>
            <person name="Howarth C."/>
            <person name="Imamovic A."/>
            <person name="Larimer J."/>
            <person name="McCowan C."/>
            <person name="Murphy C."/>
            <person name="Pearson M."/>
            <person name="Priest M."/>
            <person name="Roberts A."/>
            <person name="Saif S."/>
            <person name="Shea T."/>
            <person name="Sykes S."/>
            <person name="Wortman J."/>
            <person name="Nusbaum C."/>
            <person name="Birren B."/>
        </authorList>
    </citation>
    <scope>NUCLEOTIDE SEQUENCE [LARGE SCALE GENOMIC DNA]</scope>
    <source>
        <strain evidence="2 3">BCC8398</strain>
    </source>
</reference>
<dbReference type="InterPro" id="IPR009033">
    <property type="entry name" value="Calreticulin/calnexin_P_dom_sf"/>
</dbReference>
<proteinExistence type="predicted"/>
<reference evidence="3" key="2">
    <citation type="submission" date="2013-12" db="EMBL/GenBank/DDBJ databases">
        <title>Evolution of pathogenesis and genome organization in the Tremellales.</title>
        <authorList>
            <person name="Cuomo C."/>
            <person name="Litvintseva A."/>
            <person name="Heitman J."/>
            <person name="Chen Y."/>
            <person name="Sun S."/>
            <person name="Springer D."/>
            <person name="Dromer F."/>
            <person name="Young S."/>
            <person name="Zeng Q."/>
            <person name="Chapman S."/>
            <person name="Gujja S."/>
            <person name="Saif S."/>
            <person name="Birren B."/>
        </authorList>
    </citation>
    <scope>NUCLEOTIDE SEQUENCE [LARGE SCALE GENOMIC DNA]</scope>
    <source>
        <strain evidence="3">BCC8398</strain>
    </source>
</reference>
<dbReference type="AlphaFoldDB" id="A0A1B9GP11"/>
<feature type="chain" id="PRO_5008627210" evidence="1">
    <location>
        <begin position="21"/>
        <end position="166"/>
    </location>
</feature>
<evidence type="ECO:0000313" key="2">
    <source>
        <dbReference type="EMBL" id="OCF32743.1"/>
    </source>
</evidence>
<dbReference type="Proteomes" id="UP000092666">
    <property type="component" value="Unassembled WGS sequence"/>
</dbReference>
<dbReference type="SUPFAM" id="SSF63887">
    <property type="entry name" value="P-domain of calnexin/calreticulin"/>
    <property type="match status" value="1"/>
</dbReference>
<accession>A0A1B9GP11</accession>
<name>A0A1B9GP11_9TREE</name>